<dbReference type="InterPro" id="IPR051339">
    <property type="entry name" value="DnaJ_subfamily_B"/>
</dbReference>
<gene>
    <name evidence="3" type="ORF">Hokovirus_1_177</name>
</gene>
<reference evidence="3" key="1">
    <citation type="journal article" date="2017" name="Science">
        <title>Giant viruses with an expanded complement of translation system components.</title>
        <authorList>
            <person name="Schulz F."/>
            <person name="Yutin N."/>
            <person name="Ivanova N.N."/>
            <person name="Ortega D.R."/>
            <person name="Lee T.K."/>
            <person name="Vierheilig J."/>
            <person name="Daims H."/>
            <person name="Horn M."/>
            <person name="Wagner M."/>
            <person name="Jensen G.J."/>
            <person name="Kyrpides N.C."/>
            <person name="Koonin E.V."/>
            <person name="Woyke T."/>
        </authorList>
    </citation>
    <scope>NUCLEOTIDE SEQUENCE</scope>
    <source>
        <strain evidence="3">HKV1</strain>
    </source>
</reference>
<dbReference type="InterPro" id="IPR001623">
    <property type="entry name" value="DnaJ_domain"/>
</dbReference>
<dbReference type="InterPro" id="IPR002939">
    <property type="entry name" value="DnaJ_C"/>
</dbReference>
<dbReference type="InterPro" id="IPR036869">
    <property type="entry name" value="J_dom_sf"/>
</dbReference>
<dbReference type="GO" id="GO:0006457">
    <property type="term" value="P:protein folding"/>
    <property type="evidence" value="ECO:0007669"/>
    <property type="project" value="InterPro"/>
</dbReference>
<proteinExistence type="predicted"/>
<dbReference type="SUPFAM" id="SSF49493">
    <property type="entry name" value="HSP40/DnaJ peptide-binding domain"/>
    <property type="match status" value="2"/>
</dbReference>
<feature type="domain" description="J" evidence="2">
    <location>
        <begin position="3"/>
        <end position="68"/>
    </location>
</feature>
<keyword evidence="1" id="KW-0143">Chaperone</keyword>
<dbReference type="PROSITE" id="PS50076">
    <property type="entry name" value="DNAJ_2"/>
    <property type="match status" value="1"/>
</dbReference>
<dbReference type="GO" id="GO:0051087">
    <property type="term" value="F:protein-folding chaperone binding"/>
    <property type="evidence" value="ECO:0007669"/>
    <property type="project" value="TreeGrafter"/>
</dbReference>
<dbReference type="InterPro" id="IPR018253">
    <property type="entry name" value="DnaJ_domain_CS"/>
</dbReference>
<dbReference type="PROSITE" id="PS00636">
    <property type="entry name" value="DNAJ_1"/>
    <property type="match status" value="1"/>
</dbReference>
<dbReference type="PANTHER" id="PTHR24078">
    <property type="entry name" value="DNAJ HOMOLOG SUBFAMILY C MEMBER"/>
    <property type="match status" value="1"/>
</dbReference>
<dbReference type="GO" id="GO:0051082">
    <property type="term" value="F:unfolded protein binding"/>
    <property type="evidence" value="ECO:0007669"/>
    <property type="project" value="InterPro"/>
</dbReference>
<sequence length="312" mass="36905">MKSYYDILEIDKDASPQVIKKAYKKLAFKYHPDKNKNSEESAKKFKEISEAYQVLSDPQKKEKYDMYGEDYERYANENFHEINPEEIFANFFGNSFSMHDNFFQRSKPSRFNFNHDPFSNMNHNPFNNMNHNSFNNMNHNPFNNSFNQEEKDNITKEIQIPLKDFYNGCKKTMKITKMDYRINKQIDEYVELNILPGYKEGTKITFQEKGDIIPNKRSSDITFILKTKPDNTKYKRDNDDLYYTETINLNQALTGFKLELCHLDNRKLTINIPSLPDSNYNFILSGEGFPKRSKGKIVGKGDLYINFIVKFK</sequence>
<dbReference type="InterPro" id="IPR008971">
    <property type="entry name" value="HSP40/DnaJ_pept-bd"/>
</dbReference>
<name>A0A1V0SF83_9VIRU</name>
<evidence type="ECO:0000313" key="3">
    <source>
        <dbReference type="EMBL" id="ARF10298.1"/>
    </source>
</evidence>
<dbReference type="Pfam" id="PF00226">
    <property type="entry name" value="DnaJ"/>
    <property type="match status" value="1"/>
</dbReference>
<dbReference type="CDD" id="cd10747">
    <property type="entry name" value="DnaJ_C"/>
    <property type="match status" value="1"/>
</dbReference>
<dbReference type="PRINTS" id="PR00625">
    <property type="entry name" value="JDOMAIN"/>
</dbReference>
<dbReference type="Pfam" id="PF01556">
    <property type="entry name" value="DnaJ_C"/>
    <property type="match status" value="1"/>
</dbReference>
<dbReference type="EMBL" id="KY684103">
    <property type="protein sequence ID" value="ARF10298.1"/>
    <property type="molecule type" value="Genomic_DNA"/>
</dbReference>
<evidence type="ECO:0000256" key="1">
    <source>
        <dbReference type="ARBA" id="ARBA00023186"/>
    </source>
</evidence>
<protein>
    <submittedName>
        <fullName evidence="3">DnaJ domain protein</fullName>
    </submittedName>
</protein>
<evidence type="ECO:0000259" key="2">
    <source>
        <dbReference type="PROSITE" id="PS50076"/>
    </source>
</evidence>
<dbReference type="PANTHER" id="PTHR24078:SF553">
    <property type="entry name" value="DNAJ HOMOLOG SUBFAMILY B MEMBER 5"/>
    <property type="match status" value="1"/>
</dbReference>
<organism evidence="3">
    <name type="scientific">Hokovirus HKV1</name>
    <dbReference type="NCBI Taxonomy" id="1977638"/>
    <lineage>
        <taxon>Viruses</taxon>
        <taxon>Varidnaviria</taxon>
        <taxon>Bamfordvirae</taxon>
        <taxon>Nucleocytoviricota</taxon>
        <taxon>Megaviricetes</taxon>
        <taxon>Imitervirales</taxon>
        <taxon>Mimiviridae</taxon>
        <taxon>Klosneuvirinae</taxon>
        <taxon>Hokovirus</taxon>
    </lineage>
</organism>
<dbReference type="Gene3D" id="1.10.287.110">
    <property type="entry name" value="DnaJ domain"/>
    <property type="match status" value="1"/>
</dbReference>
<dbReference type="SUPFAM" id="SSF46565">
    <property type="entry name" value="Chaperone J-domain"/>
    <property type="match status" value="1"/>
</dbReference>
<dbReference type="SMART" id="SM00271">
    <property type="entry name" value="DnaJ"/>
    <property type="match status" value="1"/>
</dbReference>
<dbReference type="Gene3D" id="2.60.260.20">
    <property type="entry name" value="Urease metallochaperone UreE, N-terminal domain"/>
    <property type="match status" value="2"/>
</dbReference>
<dbReference type="CDD" id="cd06257">
    <property type="entry name" value="DnaJ"/>
    <property type="match status" value="1"/>
</dbReference>
<accession>A0A1V0SF83</accession>